<evidence type="ECO:0000256" key="2">
    <source>
        <dbReference type="ARBA" id="ARBA00022603"/>
    </source>
</evidence>
<proteinExistence type="inferred from homology"/>
<dbReference type="PANTHER" id="PTHR43591">
    <property type="entry name" value="METHYLTRANSFERASE"/>
    <property type="match status" value="1"/>
</dbReference>
<keyword evidence="4 6" id="KW-0831">Ubiquinone biosynthesis</keyword>
<organism evidence="7 8">
    <name type="scientific">Luteibacter jiangsuensis</name>
    <dbReference type="NCBI Taxonomy" id="637577"/>
    <lineage>
        <taxon>Bacteria</taxon>
        <taxon>Pseudomonadati</taxon>
        <taxon>Pseudomonadota</taxon>
        <taxon>Gammaproteobacteria</taxon>
        <taxon>Lysobacterales</taxon>
        <taxon>Rhodanobacteraceae</taxon>
        <taxon>Luteibacter</taxon>
    </lineage>
</organism>
<sequence>MNGSTMHGMENEKTTHFGFRDVPLADKQKLVGQVFTSVARNYDLMNDLMSFGIHRLWKRHFVAVSGVRRGDRVLDLAGGTGDIAALLKPVVGDEGEVVVGDINAAMLGVGRDRLTDRGLVAGLRWAQMNAEMLPFPDNSFDAVTIAFGLRNVTDKDKALADMRRILKPGGRALVLEFSKVRSPVLSKLYDVHSFKILPRLGRLFANDADSYQYLAESIRKHPDQETLKGMMLHAGFGHVEVRNLSSGIVAIHRAYKL</sequence>
<dbReference type="InterPro" id="IPR023576">
    <property type="entry name" value="UbiE/COQ5_MeTrFase_CS"/>
</dbReference>
<evidence type="ECO:0000256" key="6">
    <source>
        <dbReference type="HAMAP-Rule" id="MF_01813"/>
    </source>
</evidence>
<dbReference type="GO" id="GO:0032259">
    <property type="term" value="P:methylation"/>
    <property type="evidence" value="ECO:0007669"/>
    <property type="project" value="UniProtKB-KW"/>
</dbReference>
<dbReference type="CDD" id="cd02440">
    <property type="entry name" value="AdoMet_MTases"/>
    <property type="match status" value="1"/>
</dbReference>
<dbReference type="InterPro" id="IPR004033">
    <property type="entry name" value="UbiE/COQ5_MeTrFase"/>
</dbReference>
<dbReference type="Proteomes" id="UP001237737">
    <property type="component" value="Unassembled WGS sequence"/>
</dbReference>
<dbReference type="GO" id="GO:0008425">
    <property type="term" value="F:2-methoxy-6-polyprenyl-1,4-benzoquinol methyltransferase activity"/>
    <property type="evidence" value="ECO:0007669"/>
    <property type="project" value="UniProtKB-EC"/>
</dbReference>
<dbReference type="NCBIfam" id="TIGR01934">
    <property type="entry name" value="MenG_MenH_UbiE"/>
    <property type="match status" value="1"/>
</dbReference>
<dbReference type="Gene3D" id="3.40.50.150">
    <property type="entry name" value="Vaccinia Virus protein VP39"/>
    <property type="match status" value="1"/>
</dbReference>
<reference evidence="7 8" key="1">
    <citation type="submission" date="2023-07" db="EMBL/GenBank/DDBJ databases">
        <title>Sorghum-associated microbial communities from plants grown in Nebraska, USA.</title>
        <authorList>
            <person name="Schachtman D."/>
        </authorList>
    </citation>
    <scope>NUCLEOTIDE SEQUENCE [LARGE SCALE GENOMIC DNA]</scope>
    <source>
        <strain evidence="7 8">CC60</strain>
    </source>
</reference>
<evidence type="ECO:0000256" key="1">
    <source>
        <dbReference type="ARBA" id="ARBA00022428"/>
    </source>
</evidence>
<dbReference type="PROSITE" id="PS01183">
    <property type="entry name" value="UBIE_1"/>
    <property type="match status" value="1"/>
</dbReference>
<keyword evidence="3 6" id="KW-0808">Transferase</keyword>
<evidence type="ECO:0000313" key="8">
    <source>
        <dbReference type="Proteomes" id="UP001237737"/>
    </source>
</evidence>
<evidence type="ECO:0000256" key="3">
    <source>
        <dbReference type="ARBA" id="ARBA00022679"/>
    </source>
</evidence>
<keyword evidence="1 6" id="KW-0474">Menaquinone biosynthesis</keyword>
<dbReference type="PROSITE" id="PS51608">
    <property type="entry name" value="SAM_MT_UBIE"/>
    <property type="match status" value="1"/>
</dbReference>
<dbReference type="NCBIfam" id="NF001242">
    <property type="entry name" value="PRK00216.1-3"/>
    <property type="match status" value="1"/>
</dbReference>
<keyword evidence="2 6" id="KW-0489">Methyltransferase</keyword>
<comment type="catalytic activity">
    <reaction evidence="6">
        <text>a 2-demethylmenaquinol + S-adenosyl-L-methionine = a menaquinol + S-adenosyl-L-homocysteine + H(+)</text>
        <dbReference type="Rhea" id="RHEA:42640"/>
        <dbReference type="Rhea" id="RHEA-COMP:9539"/>
        <dbReference type="Rhea" id="RHEA-COMP:9563"/>
        <dbReference type="ChEBI" id="CHEBI:15378"/>
        <dbReference type="ChEBI" id="CHEBI:18151"/>
        <dbReference type="ChEBI" id="CHEBI:55437"/>
        <dbReference type="ChEBI" id="CHEBI:57856"/>
        <dbReference type="ChEBI" id="CHEBI:59789"/>
        <dbReference type="EC" id="2.1.1.163"/>
    </reaction>
</comment>
<name>A0ABT9SVG8_9GAMM</name>
<dbReference type="InterPro" id="IPR029063">
    <property type="entry name" value="SAM-dependent_MTases_sf"/>
</dbReference>
<keyword evidence="5 6" id="KW-0949">S-adenosyl-L-methionine</keyword>
<feature type="binding site" evidence="6">
    <location>
        <position position="101"/>
    </location>
    <ligand>
        <name>S-adenosyl-L-methionine</name>
        <dbReference type="ChEBI" id="CHEBI:59789"/>
    </ligand>
</feature>
<feature type="binding site" evidence="6">
    <location>
        <begin position="129"/>
        <end position="130"/>
    </location>
    <ligand>
        <name>S-adenosyl-L-methionine</name>
        <dbReference type="ChEBI" id="CHEBI:59789"/>
    </ligand>
</feature>
<dbReference type="HAMAP" id="MF_01813">
    <property type="entry name" value="MenG_UbiE_methyltr"/>
    <property type="match status" value="1"/>
</dbReference>
<gene>
    <name evidence="6" type="primary">ubiE</name>
    <name evidence="7" type="ORF">J2T07_001162</name>
</gene>
<comment type="similarity">
    <text evidence="6">Belongs to the class I-like SAM-binding methyltransferase superfamily. MenG/UbiE family.</text>
</comment>
<protein>
    <recommendedName>
        <fullName evidence="6">Ubiquinone/menaquinone biosynthesis C-methyltransferase UbiE</fullName>
        <ecNumber evidence="6">2.1.1.163</ecNumber>
        <ecNumber evidence="6">2.1.1.201</ecNumber>
    </recommendedName>
    <alternativeName>
        <fullName evidence="6">2-methoxy-6-polyprenyl-1,4-benzoquinol methylase</fullName>
    </alternativeName>
    <alternativeName>
        <fullName evidence="6">Demethylmenaquinone methyltransferase</fullName>
    </alternativeName>
</protein>
<dbReference type="Pfam" id="PF01209">
    <property type="entry name" value="Ubie_methyltran"/>
    <property type="match status" value="1"/>
</dbReference>
<dbReference type="PANTHER" id="PTHR43591:SF24">
    <property type="entry name" value="2-METHOXY-6-POLYPRENYL-1,4-BENZOQUINOL METHYLASE, MITOCHONDRIAL"/>
    <property type="match status" value="1"/>
</dbReference>
<evidence type="ECO:0000256" key="4">
    <source>
        <dbReference type="ARBA" id="ARBA00022688"/>
    </source>
</evidence>
<comment type="catalytic activity">
    <reaction evidence="6">
        <text>a 2-methoxy-6-(all-trans-polyprenyl)benzene-1,4-diol + S-adenosyl-L-methionine = a 5-methoxy-2-methyl-3-(all-trans-polyprenyl)benzene-1,4-diol + S-adenosyl-L-homocysteine + H(+)</text>
        <dbReference type="Rhea" id="RHEA:28286"/>
        <dbReference type="Rhea" id="RHEA-COMP:10858"/>
        <dbReference type="Rhea" id="RHEA-COMP:10859"/>
        <dbReference type="ChEBI" id="CHEBI:15378"/>
        <dbReference type="ChEBI" id="CHEBI:57856"/>
        <dbReference type="ChEBI" id="CHEBI:59789"/>
        <dbReference type="ChEBI" id="CHEBI:84166"/>
        <dbReference type="ChEBI" id="CHEBI:84167"/>
        <dbReference type="EC" id="2.1.1.201"/>
    </reaction>
</comment>
<comment type="pathway">
    <text evidence="6">Cofactor biosynthesis; ubiquinone biosynthesis.</text>
</comment>
<evidence type="ECO:0000256" key="5">
    <source>
        <dbReference type="ARBA" id="ARBA00022691"/>
    </source>
</evidence>
<comment type="function">
    <text evidence="6">Methyltransferase required for the conversion of demethylmenaquinol (DMKH2) to menaquinol (MKH2) and the conversion of 2-polyprenyl-6-methoxy-1,4-benzoquinol (DDMQH2) to 2-polyprenyl-3-methyl-6-methoxy-1,4-benzoquinol (DMQH2).</text>
</comment>
<dbReference type="SUPFAM" id="SSF53335">
    <property type="entry name" value="S-adenosyl-L-methionine-dependent methyltransferases"/>
    <property type="match status" value="1"/>
</dbReference>
<feature type="binding site" evidence="6">
    <location>
        <position position="80"/>
    </location>
    <ligand>
        <name>S-adenosyl-L-methionine</name>
        <dbReference type="ChEBI" id="CHEBI:59789"/>
    </ligand>
</feature>
<dbReference type="NCBIfam" id="NF001244">
    <property type="entry name" value="PRK00216.1-5"/>
    <property type="match status" value="1"/>
</dbReference>
<dbReference type="GO" id="GO:0043770">
    <property type="term" value="F:demethylmenaquinone methyltransferase activity"/>
    <property type="evidence" value="ECO:0007669"/>
    <property type="project" value="UniProtKB-EC"/>
</dbReference>
<dbReference type="EC" id="2.1.1.163" evidence="6"/>
<dbReference type="EC" id="2.1.1.201" evidence="6"/>
<keyword evidence="8" id="KW-1185">Reference proteome</keyword>
<dbReference type="EMBL" id="JAUSSK010000002">
    <property type="protein sequence ID" value="MDQ0008985.1"/>
    <property type="molecule type" value="Genomic_DNA"/>
</dbReference>
<dbReference type="NCBIfam" id="NF001240">
    <property type="entry name" value="PRK00216.1-1"/>
    <property type="match status" value="1"/>
</dbReference>
<comment type="pathway">
    <text evidence="6">Quinol/quinone metabolism; menaquinone biosynthesis; menaquinol from 1,4-dihydroxy-2-naphthoate: step 2/2.</text>
</comment>
<accession>A0ABT9SVG8</accession>
<evidence type="ECO:0000313" key="7">
    <source>
        <dbReference type="EMBL" id="MDQ0008985.1"/>
    </source>
</evidence>
<comment type="caution">
    <text evidence="7">The sequence shown here is derived from an EMBL/GenBank/DDBJ whole genome shotgun (WGS) entry which is preliminary data.</text>
</comment>
<comment type="caution">
    <text evidence="6">Lacks conserved residue(s) required for the propagation of feature annotation.</text>
</comment>